<dbReference type="Proteomes" id="UP000037035">
    <property type="component" value="Unassembled WGS sequence"/>
</dbReference>
<feature type="region of interest" description="Disordered" evidence="1">
    <location>
        <begin position="106"/>
        <end position="144"/>
    </location>
</feature>
<dbReference type="EMBL" id="LAVV01008950">
    <property type="protein sequence ID" value="KNZ51561.1"/>
    <property type="molecule type" value="Genomic_DNA"/>
</dbReference>
<evidence type="ECO:0000313" key="3">
    <source>
        <dbReference type="Proteomes" id="UP000037035"/>
    </source>
</evidence>
<name>A0A0L6USN7_9BASI</name>
<organism evidence="2 3">
    <name type="scientific">Puccinia sorghi</name>
    <dbReference type="NCBI Taxonomy" id="27349"/>
    <lineage>
        <taxon>Eukaryota</taxon>
        <taxon>Fungi</taxon>
        <taxon>Dikarya</taxon>
        <taxon>Basidiomycota</taxon>
        <taxon>Pucciniomycotina</taxon>
        <taxon>Pucciniomycetes</taxon>
        <taxon>Pucciniales</taxon>
        <taxon>Pucciniaceae</taxon>
        <taxon>Puccinia</taxon>
    </lineage>
</organism>
<keyword evidence="3" id="KW-1185">Reference proteome</keyword>
<comment type="caution">
    <text evidence="2">The sequence shown here is derived from an EMBL/GenBank/DDBJ whole genome shotgun (WGS) entry which is preliminary data.</text>
</comment>
<reference evidence="2 3" key="1">
    <citation type="submission" date="2015-08" db="EMBL/GenBank/DDBJ databases">
        <title>Next Generation Sequencing and Analysis of the Genome of Puccinia sorghi L Schw, the Causal Agent of Maize Common Rust.</title>
        <authorList>
            <person name="Rochi L."/>
            <person name="Burguener G."/>
            <person name="Darino M."/>
            <person name="Turjanski A."/>
            <person name="Kreff E."/>
            <person name="Dieguez M.J."/>
            <person name="Sacco F."/>
        </authorList>
    </citation>
    <scope>NUCLEOTIDE SEQUENCE [LARGE SCALE GENOMIC DNA]</scope>
    <source>
        <strain evidence="2 3">RO10H11247</strain>
    </source>
</reference>
<proteinExistence type="predicted"/>
<dbReference type="AlphaFoldDB" id="A0A0L6USN7"/>
<accession>A0A0L6USN7</accession>
<evidence type="ECO:0000313" key="2">
    <source>
        <dbReference type="EMBL" id="KNZ51561.1"/>
    </source>
</evidence>
<dbReference type="STRING" id="27349.A0A0L6USN7"/>
<gene>
    <name evidence="2" type="ORF">VP01_3903g1</name>
</gene>
<evidence type="ECO:0000256" key="1">
    <source>
        <dbReference type="SAM" id="MobiDB-lite"/>
    </source>
</evidence>
<dbReference type="VEuPathDB" id="FungiDB:VP01_3903g1"/>
<protein>
    <submittedName>
        <fullName evidence="2">Uncharacterized protein</fullName>
    </submittedName>
</protein>
<sequence length="163" mass="18733">MVFIFILPRNLGDAFENRISDTQQTAHAKNLLCHSRLTNLQNTRVAVLSQYPKLFGLVPIFKACCNNENTENEASQYIQVSYSKHHRIKEMMESIDELKWCGKKSNPRGSAGAEPWSHRCIPSPKKNQKNPPTKLEKESQMKPPAKLKKVNGWHLVVHTKWLL</sequence>